<accession>A0A2U8GNJ1</accession>
<reference evidence="1 2" key="1">
    <citation type="submission" date="2017-06" db="EMBL/GenBank/DDBJ databases">
        <title>Azoarcus.</title>
        <authorList>
            <person name="Woo J.-H."/>
            <person name="Kim H.-S."/>
        </authorList>
    </citation>
    <scope>NUCLEOTIDE SEQUENCE [LARGE SCALE GENOMIC DNA]</scope>
    <source>
        <strain evidence="1 2">TSPY31</strain>
    </source>
</reference>
<proteinExistence type="predicted"/>
<dbReference type="Proteomes" id="UP000244930">
    <property type="component" value="Chromosome"/>
</dbReference>
<name>A0A2U8GNJ1_9RHOO</name>
<keyword evidence="2" id="KW-1185">Reference proteome</keyword>
<dbReference type="KEGG" id="acom:CEW83_07570"/>
<gene>
    <name evidence="1" type="ORF">CEW83_07570</name>
</gene>
<evidence type="ECO:0000313" key="2">
    <source>
        <dbReference type="Proteomes" id="UP000244930"/>
    </source>
</evidence>
<dbReference type="EMBL" id="CP022187">
    <property type="protein sequence ID" value="AWI75094.1"/>
    <property type="molecule type" value="Genomic_DNA"/>
</dbReference>
<protein>
    <submittedName>
        <fullName evidence="1">Uncharacterized protein</fullName>
    </submittedName>
</protein>
<dbReference type="AlphaFoldDB" id="A0A2U8GNJ1"/>
<organism evidence="1 2">
    <name type="scientific">Parazoarcus communis</name>
    <dbReference type="NCBI Taxonomy" id="41977"/>
    <lineage>
        <taxon>Bacteria</taxon>
        <taxon>Pseudomonadati</taxon>
        <taxon>Pseudomonadota</taxon>
        <taxon>Betaproteobacteria</taxon>
        <taxon>Rhodocyclales</taxon>
        <taxon>Zoogloeaceae</taxon>
        <taxon>Parazoarcus</taxon>
    </lineage>
</organism>
<sequence>MAMAMSELNLSISVAGLALPQWEQAFRTTLLAEPDAKALALAPVRSAGTLGARRSSAIKVKGAAGSDGADGTIKLLGIVLSALSLAVASAQLAIATGDRPVVQSAITCTIEGPDGTRELRIENAGIVPESLLRDCLKSTGTPSRIQAKPDAAPR</sequence>
<evidence type="ECO:0000313" key="1">
    <source>
        <dbReference type="EMBL" id="AWI75094.1"/>
    </source>
</evidence>